<feature type="region of interest" description="Disordered" evidence="2">
    <location>
        <begin position="1"/>
        <end position="22"/>
    </location>
</feature>
<comment type="caution">
    <text evidence="5">The sequence shown here is derived from an EMBL/GenBank/DDBJ whole genome shotgun (WGS) entry which is preliminary data.</text>
</comment>
<sequence length="423" mass="46976">MRKVGNLSRPLPQASGAGGRIGAGKVQLRGTCRSSDLGGRQEDKHSMKILVDPEIFFYGRCGMVRYYSRLCEELEKRGHTIDLPLVRSNSDFISGKWQRLTALSRLPLGRKVLNKVDVLSKRQYFQRVRGGQYDVVLITSPVFEDEFLKFLPTGKPFVMVVHDTMRCVLGPDGLFDPAGSNADRLAYLIRRAAKAICISNATQRDVLQLSLVPEGQTTVIHTGNLLNVSEVSTASLKLPERYLAFVGDRTGRKNFRFFILSVAEWMRAQKDLFLVCTGKSNVWEADLLHTLGLKDRVLFVDAPDTVLVDLYKNALALVYPSLYEGFGLPALEAMAVGCPVITSACGALQEVGGEAVQYVDPHDQSSILAGVRAVVESEPYREQLRQKGFSQASRFTLAAMVTAFEETFQEAIRHQEHQLMASV</sequence>
<dbReference type="SUPFAM" id="SSF53756">
    <property type="entry name" value="UDP-Glycosyltransferase/glycogen phosphorylase"/>
    <property type="match status" value="1"/>
</dbReference>
<keyword evidence="6" id="KW-1185">Reference proteome</keyword>
<evidence type="ECO:0000313" key="5">
    <source>
        <dbReference type="EMBL" id="RNI29889.1"/>
    </source>
</evidence>
<dbReference type="AlphaFoldDB" id="A0A3M9MWJ2"/>
<evidence type="ECO:0000256" key="2">
    <source>
        <dbReference type="SAM" id="MobiDB-lite"/>
    </source>
</evidence>
<dbReference type="Pfam" id="PF13439">
    <property type="entry name" value="Glyco_transf_4"/>
    <property type="match status" value="1"/>
</dbReference>
<evidence type="ECO:0000313" key="6">
    <source>
        <dbReference type="Proteomes" id="UP000271010"/>
    </source>
</evidence>
<dbReference type="EMBL" id="RJJE01000009">
    <property type="protein sequence ID" value="RNI29889.1"/>
    <property type="molecule type" value="Genomic_DNA"/>
</dbReference>
<dbReference type="Proteomes" id="UP000271010">
    <property type="component" value="Unassembled WGS sequence"/>
</dbReference>
<keyword evidence="1 5" id="KW-0808">Transferase</keyword>
<evidence type="ECO:0000256" key="1">
    <source>
        <dbReference type="ARBA" id="ARBA00022679"/>
    </source>
</evidence>
<dbReference type="PANTHER" id="PTHR46401">
    <property type="entry name" value="GLYCOSYLTRANSFERASE WBBK-RELATED"/>
    <property type="match status" value="1"/>
</dbReference>
<dbReference type="GO" id="GO:0009103">
    <property type="term" value="P:lipopolysaccharide biosynthetic process"/>
    <property type="evidence" value="ECO:0007669"/>
    <property type="project" value="TreeGrafter"/>
</dbReference>
<feature type="domain" description="Glycosyl transferase family 1" evidence="3">
    <location>
        <begin position="239"/>
        <end position="388"/>
    </location>
</feature>
<accession>A0A3M9MWJ2</accession>
<dbReference type="InterPro" id="IPR001296">
    <property type="entry name" value="Glyco_trans_1"/>
</dbReference>
<dbReference type="Pfam" id="PF00534">
    <property type="entry name" value="Glycos_transf_1"/>
    <property type="match status" value="1"/>
</dbReference>
<dbReference type="PANTHER" id="PTHR46401:SF2">
    <property type="entry name" value="GLYCOSYLTRANSFERASE WBBK-RELATED"/>
    <property type="match status" value="1"/>
</dbReference>
<dbReference type="InterPro" id="IPR028098">
    <property type="entry name" value="Glyco_trans_4-like_N"/>
</dbReference>
<feature type="domain" description="Glycosyltransferase subfamily 4-like N-terminal" evidence="4">
    <location>
        <begin position="62"/>
        <end position="223"/>
    </location>
</feature>
<dbReference type="GO" id="GO:0016757">
    <property type="term" value="F:glycosyltransferase activity"/>
    <property type="evidence" value="ECO:0007669"/>
    <property type="project" value="InterPro"/>
</dbReference>
<protein>
    <submittedName>
        <fullName evidence="5">Glycosyltransferase family 1 protein</fullName>
    </submittedName>
</protein>
<proteinExistence type="predicted"/>
<dbReference type="OrthoDB" id="9811239at2"/>
<gene>
    <name evidence="5" type="ORF">EFA69_10165</name>
</gene>
<evidence type="ECO:0000259" key="4">
    <source>
        <dbReference type="Pfam" id="PF13439"/>
    </source>
</evidence>
<evidence type="ECO:0000259" key="3">
    <source>
        <dbReference type="Pfam" id="PF00534"/>
    </source>
</evidence>
<reference evidence="5 6" key="1">
    <citation type="submission" date="2018-11" db="EMBL/GenBank/DDBJ databases">
        <title>Rufibacter latericius sp. nov., isolated from water in Baiyang Lake.</title>
        <authorList>
            <person name="Yang Y."/>
        </authorList>
    </citation>
    <scope>NUCLEOTIDE SEQUENCE [LARGE SCALE GENOMIC DNA]</scope>
    <source>
        <strain evidence="5 6">MCC P1</strain>
    </source>
</reference>
<dbReference type="CDD" id="cd03809">
    <property type="entry name" value="GT4_MtfB-like"/>
    <property type="match status" value="1"/>
</dbReference>
<name>A0A3M9MWJ2_9BACT</name>
<dbReference type="Gene3D" id="3.40.50.2000">
    <property type="entry name" value="Glycogen Phosphorylase B"/>
    <property type="match status" value="2"/>
</dbReference>
<organism evidence="5 6">
    <name type="scientific">Rufibacter immobilis</name>
    <dbReference type="NCBI Taxonomy" id="1348778"/>
    <lineage>
        <taxon>Bacteria</taxon>
        <taxon>Pseudomonadati</taxon>
        <taxon>Bacteroidota</taxon>
        <taxon>Cytophagia</taxon>
        <taxon>Cytophagales</taxon>
        <taxon>Hymenobacteraceae</taxon>
        <taxon>Rufibacter</taxon>
    </lineage>
</organism>